<comment type="similarity">
    <text evidence="1">Belongs to the PHAF1 family.</text>
</comment>
<dbReference type="OrthoDB" id="411211at2759"/>
<keyword evidence="3" id="KW-1185">Reference proteome</keyword>
<dbReference type="Pfam" id="PF03676">
    <property type="entry name" value="PHAF1"/>
    <property type="match status" value="1"/>
</dbReference>
<organism evidence="2 3">
    <name type="scientific">Crepidotus variabilis</name>
    <dbReference type="NCBI Taxonomy" id="179855"/>
    <lineage>
        <taxon>Eukaryota</taxon>
        <taxon>Fungi</taxon>
        <taxon>Dikarya</taxon>
        <taxon>Basidiomycota</taxon>
        <taxon>Agaricomycotina</taxon>
        <taxon>Agaricomycetes</taxon>
        <taxon>Agaricomycetidae</taxon>
        <taxon>Agaricales</taxon>
        <taxon>Agaricineae</taxon>
        <taxon>Crepidotaceae</taxon>
        <taxon>Crepidotus</taxon>
    </lineage>
</organism>
<gene>
    <name evidence="2" type="ORF">CPB83DRAFT_755761</name>
</gene>
<evidence type="ECO:0000313" key="2">
    <source>
        <dbReference type="EMBL" id="KAF9534222.1"/>
    </source>
</evidence>
<name>A0A9P6ESU0_9AGAR</name>
<dbReference type="GO" id="GO:0005802">
    <property type="term" value="C:trans-Golgi network"/>
    <property type="evidence" value="ECO:0007669"/>
    <property type="project" value="TreeGrafter"/>
</dbReference>
<dbReference type="GO" id="GO:0043001">
    <property type="term" value="P:Golgi to plasma membrane protein transport"/>
    <property type="evidence" value="ECO:0007669"/>
    <property type="project" value="TreeGrafter"/>
</dbReference>
<dbReference type="AlphaFoldDB" id="A0A9P6ESU0"/>
<reference evidence="2" key="1">
    <citation type="submission" date="2020-11" db="EMBL/GenBank/DDBJ databases">
        <authorList>
            <consortium name="DOE Joint Genome Institute"/>
            <person name="Ahrendt S."/>
            <person name="Riley R."/>
            <person name="Andreopoulos W."/>
            <person name="Labutti K."/>
            <person name="Pangilinan J."/>
            <person name="Ruiz-Duenas F.J."/>
            <person name="Barrasa J.M."/>
            <person name="Sanchez-Garcia M."/>
            <person name="Camarero S."/>
            <person name="Miyauchi S."/>
            <person name="Serrano A."/>
            <person name="Linde D."/>
            <person name="Babiker R."/>
            <person name="Drula E."/>
            <person name="Ayuso-Fernandez I."/>
            <person name="Pacheco R."/>
            <person name="Padilla G."/>
            <person name="Ferreira P."/>
            <person name="Barriuso J."/>
            <person name="Kellner H."/>
            <person name="Castanera R."/>
            <person name="Alfaro M."/>
            <person name="Ramirez L."/>
            <person name="Pisabarro A.G."/>
            <person name="Kuo A."/>
            <person name="Tritt A."/>
            <person name="Lipzen A."/>
            <person name="He G."/>
            <person name="Yan M."/>
            <person name="Ng V."/>
            <person name="Cullen D."/>
            <person name="Martin F."/>
            <person name="Rosso M.-N."/>
            <person name="Henrissat B."/>
            <person name="Hibbett D."/>
            <person name="Martinez A.T."/>
            <person name="Grigoriev I.V."/>
        </authorList>
    </citation>
    <scope>NUCLEOTIDE SEQUENCE</scope>
    <source>
        <strain evidence="2">CBS 506.95</strain>
    </source>
</reference>
<evidence type="ECO:0000256" key="1">
    <source>
        <dbReference type="ARBA" id="ARBA00024339"/>
    </source>
</evidence>
<accession>A0A9P6ESU0</accession>
<dbReference type="PANTHER" id="PTHR13465">
    <property type="entry name" value="UPF0183 PROTEIN"/>
    <property type="match status" value="1"/>
</dbReference>
<dbReference type="InterPro" id="IPR039156">
    <property type="entry name" value="PHAF1/BROMI"/>
</dbReference>
<dbReference type="PANTHER" id="PTHR13465:SF2">
    <property type="entry name" value="PHAGOSOME ASSEMBLY FACTOR 1"/>
    <property type="match status" value="1"/>
</dbReference>
<sequence length="381" mass="43363">MYSALDIDIKPGQGFGIFEIGTSLWTLLDILRREPNLYPQIDVKYDPDTSATTPVIVHIRPHIDLLFSGKQQRLHTVCIRQLRDQSPPLTVQYNGNILSSPNEVLRRVGVSKMFGPTYPGDELRYPGIWFSFEEDGIGEGLTAPRPGDKAQEVKRIIILQNERDGSNSAIDALDEVHECAAMTGELARAIVKVHDGVTLQFHPIAFSTFLHVGIGETTAQDLQLELGPPPRIHYKEDERMKIHAAVRPTDSEDGTGYFYNYFQHGIDFLLSERTHTVRKIILHTNIPGSPLFQRYKRCSWEIEDKPEDDEDDTPPRKRFFDRFETISHFLGHREPPPSMILDRTDEDEHLTLPNSKTRLHGYDGIVLEVSELSQVVSLVLF</sequence>
<dbReference type="Proteomes" id="UP000807306">
    <property type="component" value="Unassembled WGS sequence"/>
</dbReference>
<dbReference type="InterPro" id="IPR005373">
    <property type="entry name" value="PHAF1"/>
</dbReference>
<evidence type="ECO:0000313" key="3">
    <source>
        <dbReference type="Proteomes" id="UP000807306"/>
    </source>
</evidence>
<protein>
    <submittedName>
        <fullName evidence="2">Uncharacterized protein</fullName>
    </submittedName>
</protein>
<comment type="caution">
    <text evidence="2">The sequence shown here is derived from an EMBL/GenBank/DDBJ whole genome shotgun (WGS) entry which is preliminary data.</text>
</comment>
<dbReference type="EMBL" id="MU157826">
    <property type="protein sequence ID" value="KAF9534222.1"/>
    <property type="molecule type" value="Genomic_DNA"/>
</dbReference>
<proteinExistence type="inferred from homology"/>